<geneLocation type="plasmid" evidence="1 2">
    <name>pAb134-01</name>
</geneLocation>
<dbReference type="InterPro" id="IPR027417">
    <property type="entry name" value="P-loop_NTPase"/>
</dbReference>
<accession>A0ABX8ATZ0</accession>
<sequence>MTSGWVVLLNGVPRAGKSSIVSALQSSVEEPWMNLGVDVVVKHMTPAHLKPGIGLRPGGERPDLEHYVFRSYSALYKSIAAHAALGMNVVVDLGHHNSYTTLDGRWGHYLKELEGLRVLIVGVFCPLDEIMRRRAASEEGYLSATEQGEIPLPVQRWQDEVHKPGIYDLELDTSILSPEQCATEILRTIASGSRFEARDKLIALPD</sequence>
<dbReference type="SUPFAM" id="SSF52540">
    <property type="entry name" value="P-loop containing nucleoside triphosphate hydrolases"/>
    <property type="match status" value="1"/>
</dbReference>
<reference evidence="1 2" key="1">
    <citation type="journal article" date="2021" name="Angew. Chem. Int. Ed. Engl.">
        <title>A novel family of nonribosomal peptides modulate collective behavior in Pseudovibrio bacteria isolated from marine sponges.</title>
        <authorList>
            <person name="Ioca L.P."/>
            <person name="Dai Y."/>
            <person name="Kunakom S."/>
            <person name="Diaz-Espinosa J."/>
            <person name="Krunic A."/>
            <person name="Crnkovic C.M."/>
            <person name="Orjala J."/>
            <person name="Sanchez L.M."/>
            <person name="Ferreira A.G."/>
            <person name="Berlinck R.G.S."/>
            <person name="Eustaquio A.S."/>
        </authorList>
    </citation>
    <scope>NUCLEOTIDE SEQUENCE [LARGE SCALE GENOMIC DNA]</scope>
    <source>
        <strain evidence="1 2">Ab134</strain>
        <plasmid evidence="1 2">pAb134-01</plasmid>
    </source>
</reference>
<dbReference type="Pfam" id="PF07931">
    <property type="entry name" value="CPT"/>
    <property type="match status" value="1"/>
</dbReference>
<keyword evidence="2" id="KW-1185">Reference proteome</keyword>
<gene>
    <name evidence="1" type="ORF">KGB56_22665</name>
</gene>
<dbReference type="RefSeq" id="WP_075699170.1">
    <property type="nucleotide sequence ID" value="NZ_CP074127.1"/>
</dbReference>
<dbReference type="InterPro" id="IPR012853">
    <property type="entry name" value="CPT"/>
</dbReference>
<keyword evidence="1" id="KW-0614">Plasmid</keyword>
<dbReference type="Gene3D" id="3.40.50.300">
    <property type="entry name" value="P-loop containing nucleotide triphosphate hydrolases"/>
    <property type="match status" value="1"/>
</dbReference>
<evidence type="ECO:0000313" key="1">
    <source>
        <dbReference type="EMBL" id="QUS58523.1"/>
    </source>
</evidence>
<protein>
    <submittedName>
        <fullName evidence="1">Phosphotransferase</fullName>
    </submittedName>
</protein>
<organism evidence="1 2">
    <name type="scientific">Pseudovibrio brasiliensis</name>
    <dbReference type="NCBI Taxonomy" id="1898042"/>
    <lineage>
        <taxon>Bacteria</taxon>
        <taxon>Pseudomonadati</taxon>
        <taxon>Pseudomonadota</taxon>
        <taxon>Alphaproteobacteria</taxon>
        <taxon>Hyphomicrobiales</taxon>
        <taxon>Stappiaceae</taxon>
        <taxon>Pseudovibrio</taxon>
    </lineage>
</organism>
<dbReference type="PIRSF" id="PIRSF007531">
    <property type="entry name" value="CPT"/>
    <property type="match status" value="1"/>
</dbReference>
<name>A0ABX8ATZ0_9HYPH</name>
<dbReference type="Proteomes" id="UP000680706">
    <property type="component" value="Plasmid pAb134-01"/>
</dbReference>
<evidence type="ECO:0000313" key="2">
    <source>
        <dbReference type="Proteomes" id="UP000680706"/>
    </source>
</evidence>
<proteinExistence type="predicted"/>
<dbReference type="EMBL" id="CP074127">
    <property type="protein sequence ID" value="QUS58523.1"/>
    <property type="molecule type" value="Genomic_DNA"/>
</dbReference>